<protein>
    <submittedName>
        <fullName evidence="1">Uncharacterized protein</fullName>
    </submittedName>
</protein>
<evidence type="ECO:0000313" key="1">
    <source>
        <dbReference type="EMBL" id="JAH66258.1"/>
    </source>
</evidence>
<reference evidence="1" key="1">
    <citation type="submission" date="2014-11" db="EMBL/GenBank/DDBJ databases">
        <authorList>
            <person name="Amaro Gonzalez C."/>
        </authorList>
    </citation>
    <scope>NUCLEOTIDE SEQUENCE</scope>
</reference>
<dbReference type="EMBL" id="GBXM01042319">
    <property type="protein sequence ID" value="JAH66258.1"/>
    <property type="molecule type" value="Transcribed_RNA"/>
</dbReference>
<organism evidence="1">
    <name type="scientific">Anguilla anguilla</name>
    <name type="common">European freshwater eel</name>
    <name type="synonym">Muraena anguilla</name>
    <dbReference type="NCBI Taxonomy" id="7936"/>
    <lineage>
        <taxon>Eukaryota</taxon>
        <taxon>Metazoa</taxon>
        <taxon>Chordata</taxon>
        <taxon>Craniata</taxon>
        <taxon>Vertebrata</taxon>
        <taxon>Euteleostomi</taxon>
        <taxon>Actinopterygii</taxon>
        <taxon>Neopterygii</taxon>
        <taxon>Teleostei</taxon>
        <taxon>Anguilliformes</taxon>
        <taxon>Anguillidae</taxon>
        <taxon>Anguilla</taxon>
    </lineage>
</organism>
<accession>A0A0E9UMU6</accession>
<dbReference type="AlphaFoldDB" id="A0A0E9UMU6"/>
<proteinExistence type="predicted"/>
<name>A0A0E9UMU6_ANGAN</name>
<reference evidence="1" key="2">
    <citation type="journal article" date="2015" name="Fish Shellfish Immunol.">
        <title>Early steps in the European eel (Anguilla anguilla)-Vibrio vulnificus interaction in the gills: Role of the RtxA13 toxin.</title>
        <authorList>
            <person name="Callol A."/>
            <person name="Pajuelo D."/>
            <person name="Ebbesson L."/>
            <person name="Teles M."/>
            <person name="MacKenzie S."/>
            <person name="Amaro C."/>
        </authorList>
    </citation>
    <scope>NUCLEOTIDE SEQUENCE</scope>
</reference>
<sequence length="36" mass="4245">MCYLNIRGQLIPFLVNEILEHLLHLEQQVIEVPSNQ</sequence>